<keyword evidence="2" id="KW-0812">Transmembrane</keyword>
<evidence type="ECO:0000256" key="2">
    <source>
        <dbReference type="SAM" id="Phobius"/>
    </source>
</evidence>
<accession>A0A0B0IE06</accession>
<organism evidence="3 4">
    <name type="scientific">Halalkalibacter okhensis</name>
    <dbReference type="NCBI Taxonomy" id="333138"/>
    <lineage>
        <taxon>Bacteria</taxon>
        <taxon>Bacillati</taxon>
        <taxon>Bacillota</taxon>
        <taxon>Bacilli</taxon>
        <taxon>Bacillales</taxon>
        <taxon>Bacillaceae</taxon>
        <taxon>Halalkalibacter</taxon>
    </lineage>
</organism>
<keyword evidence="2" id="KW-1133">Transmembrane helix</keyword>
<dbReference type="EMBL" id="JRJU01000018">
    <property type="protein sequence ID" value="KHF39545.1"/>
    <property type="molecule type" value="Genomic_DNA"/>
</dbReference>
<keyword evidence="4" id="KW-1185">Reference proteome</keyword>
<dbReference type="InterPro" id="IPR014195">
    <property type="entry name" value="Spore_III_AG"/>
</dbReference>
<gene>
    <name evidence="3" type="ORF">LQ50_14925</name>
</gene>
<evidence type="ECO:0000313" key="4">
    <source>
        <dbReference type="Proteomes" id="UP000030832"/>
    </source>
</evidence>
<dbReference type="RefSeq" id="WP_034630446.1">
    <property type="nucleotide sequence ID" value="NZ_JRJU01000018.1"/>
</dbReference>
<evidence type="ECO:0000256" key="1">
    <source>
        <dbReference type="SAM" id="MobiDB-lite"/>
    </source>
</evidence>
<feature type="transmembrane region" description="Helical" evidence="2">
    <location>
        <begin position="31"/>
        <end position="49"/>
    </location>
</feature>
<dbReference type="NCBIfam" id="TIGR02830">
    <property type="entry name" value="spore_III_AG"/>
    <property type="match status" value="1"/>
</dbReference>
<comment type="caution">
    <text evidence="3">The sequence shown here is derived from an EMBL/GenBank/DDBJ whole genome shotgun (WGS) entry which is preliminary data.</text>
</comment>
<keyword evidence="2" id="KW-0472">Membrane</keyword>
<sequence length="222" mass="25263">MNRDEQKDKQWLQALFKKPENGKKKRMPFHYILLLGCVGIALMITGNLLTNPAGDEEQSLPVFSEEEEDAETVFGRDTSSAEPNSMQDYEMRYENQLKEVLEQIVGVSDVNVMVNLANTERNVYERNTNEKQQNTDETDREGGTRKVEDISRDEQLVITRNGDKEEPILVEQEKPTVRGVLVVAKGVENAQVKSWVVEAVSRSLDVPSHRVSVMPKKTKEDL</sequence>
<feature type="region of interest" description="Disordered" evidence="1">
    <location>
        <begin position="123"/>
        <end position="147"/>
    </location>
</feature>
<dbReference type="OrthoDB" id="2381602at2"/>
<reference evidence="3 4" key="1">
    <citation type="submission" date="2014-09" db="EMBL/GenBank/DDBJ databases">
        <title>Genome sequencing and annotation of Bacillus Okhensis strain Kh10-101T.</title>
        <authorList>
            <person name="Prakash J.S."/>
        </authorList>
    </citation>
    <scope>NUCLEOTIDE SEQUENCE [LARGE SCALE GENOMIC DNA]</scope>
    <source>
        <strain evidence="4">Kh10-101T</strain>
    </source>
</reference>
<name>A0A0B0IE06_9BACI</name>
<dbReference type="eggNOG" id="ENOG50330Z5">
    <property type="taxonomic scope" value="Bacteria"/>
</dbReference>
<proteinExistence type="predicted"/>
<dbReference type="AlphaFoldDB" id="A0A0B0IE06"/>
<evidence type="ECO:0000313" key="3">
    <source>
        <dbReference type="EMBL" id="KHF39545.1"/>
    </source>
</evidence>
<protein>
    <submittedName>
        <fullName evidence="3">Stage III sporulation protein AG</fullName>
    </submittedName>
</protein>
<dbReference type="STRING" id="333138.LQ50_14925"/>
<dbReference type="Proteomes" id="UP000030832">
    <property type="component" value="Unassembled WGS sequence"/>
</dbReference>